<evidence type="ECO:0000313" key="2">
    <source>
        <dbReference type="Proteomes" id="UP000037239"/>
    </source>
</evidence>
<protein>
    <recommendedName>
        <fullName evidence="3">Sensor histidine kinase</fullName>
    </recommendedName>
</protein>
<name>A0AB34T8T5_9BIFI</name>
<organism evidence="1 2">
    <name type="scientific">Bifidobacterium animalis subsp. animalis MCC 0483</name>
    <dbReference type="NCBI Taxonomy" id="1365955"/>
    <lineage>
        <taxon>Bacteria</taxon>
        <taxon>Bacillati</taxon>
        <taxon>Actinomycetota</taxon>
        <taxon>Actinomycetes</taxon>
        <taxon>Bifidobacteriales</taxon>
        <taxon>Bifidobacteriaceae</taxon>
        <taxon>Bifidobacterium</taxon>
    </lineage>
</organism>
<sequence length="126" mass="14274">MLIACVIAIVYLACWLMARAYVDREVAAYQSAERVWVASEGAVNDMNRLLERLPPNLRSQAQMEMVVPFPSGRTGNAYLESPYRSPFVWVLVRDAWTVRHERDAVISAALQNLDHNTSQYDALDMG</sequence>
<dbReference type="RefSeq" id="WP_052824570.1">
    <property type="nucleotide sequence ID" value="NZ_AWFK01000008.1"/>
</dbReference>
<dbReference type="EMBL" id="AWFK01000008">
    <property type="protein sequence ID" value="KOA49529.1"/>
    <property type="molecule type" value="Genomic_DNA"/>
</dbReference>
<proteinExistence type="predicted"/>
<dbReference type="Proteomes" id="UP000037239">
    <property type="component" value="Unassembled WGS sequence"/>
</dbReference>
<evidence type="ECO:0000313" key="1">
    <source>
        <dbReference type="EMBL" id="KOA49529.1"/>
    </source>
</evidence>
<dbReference type="AlphaFoldDB" id="A0AB34T8T5"/>
<evidence type="ECO:0008006" key="3">
    <source>
        <dbReference type="Google" id="ProtNLM"/>
    </source>
</evidence>
<accession>A0AB34T8T5</accession>
<reference evidence="1 2" key="1">
    <citation type="journal article" date="2015" name="Int J Genomics">
        <title>Comparative Genomics Revealed Genetic Diversity and Species/Strain-Level Differences in Carbohydrate Metabolism of Three Probiotic Bifidobacterial Species.</title>
        <authorList>
            <person name="Odamaki T."/>
            <person name="Horigome A."/>
            <person name="Sugahara H."/>
            <person name="Hashikura N."/>
            <person name="Minami J."/>
            <person name="Xiao J.Z."/>
            <person name="Abe F."/>
        </authorList>
    </citation>
    <scope>NUCLEOTIDE SEQUENCE [LARGE SCALE GENOMIC DNA]</scope>
    <source>
        <strain evidence="1 2">MCC 0483</strain>
    </source>
</reference>
<comment type="caution">
    <text evidence="1">The sequence shown here is derived from an EMBL/GenBank/DDBJ whole genome shotgun (WGS) entry which is preliminary data.</text>
</comment>
<gene>
    <name evidence="1" type="ORF">BAAM0483_05125</name>
</gene>